<dbReference type="RefSeq" id="YP_007183155.1">
    <property type="nucleotide sequence ID" value="NC_019807.1"/>
</dbReference>
<sequence length="362" mass="40736">MKFLSLSFLDLPTPVNLNSLFKFGSMLGLVYVIQTISGLLLSLLYYVGEQGAFGSVVEIMVDNKMGWVVRLVHSFGSSVLLLLLYLHIVRGLVYSGVKMHLVWMSGLVFYGVYSSFFFLGYVLPWGQMSYWGMTVVTSMLGAIPVLGDYILDVLWGSKVAGVVSLVRFYSLHYLLSFFMGLMIFIHLVVLHEKGSSNPLGVYSSSDKVMFHPLFSLSDLVGFVFVFVLYWAGVFFLAYGLMDETNFEEVNYLATPEHIKPEWYFLFAYCILRSVNSKLGGVVLMFLAIGVLSLVVMVDFKEYKSLSFSWVMKLIIVILVISFVMLSVLGGLSVEYPYDVLSKSFTSVYFSCIFIFSLMGGLF</sequence>
<dbReference type="GO" id="GO:0046872">
    <property type="term" value="F:metal ion binding"/>
    <property type="evidence" value="ECO:0007669"/>
    <property type="project" value="UniProtKB-UniRule"/>
</dbReference>
<comment type="similarity">
    <text evidence="16">Belongs to the cytochrome b family.</text>
</comment>
<evidence type="ECO:0000256" key="12">
    <source>
        <dbReference type="ARBA" id="ARBA00023004"/>
    </source>
</evidence>
<dbReference type="InterPro" id="IPR036150">
    <property type="entry name" value="Cyt_b/b6_C_sf"/>
</dbReference>
<evidence type="ECO:0000256" key="10">
    <source>
        <dbReference type="ARBA" id="ARBA00022982"/>
    </source>
</evidence>
<evidence type="ECO:0000259" key="17">
    <source>
        <dbReference type="PROSITE" id="PS51002"/>
    </source>
</evidence>
<evidence type="ECO:0000256" key="16">
    <source>
        <dbReference type="RuleBase" id="RU362117"/>
    </source>
</evidence>
<reference evidence="19" key="1">
    <citation type="journal article" date="2013" name="Mol. Phylogenet. Evol.">
        <title>Phylogenetic analyses of endoparasitic Acanthocephala based on mitochondrial genomes suggest secondary loss of sensory organs.</title>
        <authorList>
            <person name="Weber M."/>
            <person name="Wey-Fabrizius A.R."/>
            <person name="Podsiadlowski L."/>
            <person name="Witek A."/>
            <person name="Schill R.O."/>
            <person name="Sugar L."/>
            <person name="Herlyn H."/>
            <person name="Hankeln T."/>
        </authorList>
    </citation>
    <scope>NUCLEOTIDE SEQUENCE</scope>
</reference>
<keyword evidence="12 16" id="KW-0408">Iron</keyword>
<feature type="transmembrane region" description="Helical" evidence="16">
    <location>
        <begin position="309"/>
        <end position="331"/>
    </location>
</feature>
<dbReference type="Pfam" id="PF00033">
    <property type="entry name" value="Cytochrome_B"/>
    <property type="match status" value="1"/>
</dbReference>
<dbReference type="Pfam" id="PF00032">
    <property type="entry name" value="Cytochrom_B_C"/>
    <property type="match status" value="1"/>
</dbReference>
<keyword evidence="4 16" id="KW-0813">Transport</keyword>
<dbReference type="GO" id="GO:0016491">
    <property type="term" value="F:oxidoreductase activity"/>
    <property type="evidence" value="ECO:0007669"/>
    <property type="project" value="UniProtKB-UniRule"/>
</dbReference>
<gene>
    <name evidence="19" type="primary">CYTB</name>
</gene>
<feature type="transmembrane region" description="Helical" evidence="16">
    <location>
        <begin position="219"/>
        <end position="241"/>
    </location>
</feature>
<comment type="cofactor">
    <cofactor evidence="16">
        <name>heme b</name>
        <dbReference type="ChEBI" id="CHEBI:60344"/>
    </cofactor>
    <text evidence="16">Binds 2 heme groups non-covalently.</text>
</comment>
<keyword evidence="5 16" id="KW-0349">Heme</keyword>
<dbReference type="PROSITE" id="PS51002">
    <property type="entry name" value="CYTB_NTER"/>
    <property type="match status" value="1"/>
</dbReference>
<evidence type="ECO:0000256" key="13">
    <source>
        <dbReference type="ARBA" id="ARBA00023075"/>
    </source>
</evidence>
<evidence type="ECO:0000259" key="18">
    <source>
        <dbReference type="PROSITE" id="PS51003"/>
    </source>
</evidence>
<geneLocation type="mitochondrion" evidence="19"/>
<dbReference type="GeneID" id="14216955"/>
<dbReference type="InterPro" id="IPR016174">
    <property type="entry name" value="Di-haem_cyt_TM"/>
</dbReference>
<keyword evidence="8 16" id="KW-0479">Metal-binding</keyword>
<evidence type="ECO:0000313" key="19">
    <source>
        <dbReference type="EMBL" id="CCA94483.2"/>
    </source>
</evidence>
<feature type="transmembrane region" description="Helical" evidence="16">
    <location>
        <begin position="343"/>
        <end position="361"/>
    </location>
</feature>
<evidence type="ECO:0000256" key="15">
    <source>
        <dbReference type="ARBA" id="ARBA00023136"/>
    </source>
</evidence>
<keyword evidence="15 16" id="KW-0472">Membrane</keyword>
<feature type="transmembrane region" description="Helical" evidence="16">
    <location>
        <begin position="171"/>
        <end position="190"/>
    </location>
</feature>
<feature type="transmembrane region" description="Helical" evidence="16">
    <location>
        <begin position="67"/>
        <end position="88"/>
    </location>
</feature>
<dbReference type="PANTHER" id="PTHR19271:SF16">
    <property type="entry name" value="CYTOCHROME B"/>
    <property type="match status" value="1"/>
</dbReference>
<evidence type="ECO:0000256" key="3">
    <source>
        <dbReference type="ARBA" id="ARBA00013531"/>
    </source>
</evidence>
<proteinExistence type="inferred from homology"/>
<keyword evidence="13" id="KW-0830">Ubiquinone</keyword>
<evidence type="ECO:0000256" key="6">
    <source>
        <dbReference type="ARBA" id="ARBA00022660"/>
    </source>
</evidence>
<dbReference type="AlphaFoldDB" id="K0JA10"/>
<keyword evidence="14 16" id="KW-0496">Mitochondrion</keyword>
<dbReference type="Gene3D" id="1.20.810.10">
    <property type="entry name" value="Cytochrome Bc1 Complex, Chain C"/>
    <property type="match status" value="1"/>
</dbReference>
<comment type="function">
    <text evidence="1 16">Component of the ubiquinol-cytochrome c reductase complex (complex III or cytochrome b-c1 complex) that is part of the mitochondrial respiratory chain. The b-c1 complex mediates electron transfer from ubiquinol to cytochrome c. Contributes to the generation of a proton gradient across the mitochondrial membrane that is then used for ATP synthesis.</text>
</comment>
<comment type="subcellular location">
    <subcellularLocation>
        <location evidence="2">Mitochondrion inner membrane</location>
        <topology evidence="2">Multi-pass membrane protein</topology>
    </subcellularLocation>
</comment>
<dbReference type="PROSITE" id="PS51003">
    <property type="entry name" value="CYTB_CTER"/>
    <property type="match status" value="1"/>
</dbReference>
<feature type="domain" description="Cytochrome b/b6 N-terminal region profile" evidence="17">
    <location>
        <begin position="1"/>
        <end position="199"/>
    </location>
</feature>
<feature type="transmembrane region" description="Helical" evidence="16">
    <location>
        <begin position="130"/>
        <end position="151"/>
    </location>
</feature>
<evidence type="ECO:0000256" key="11">
    <source>
        <dbReference type="ARBA" id="ARBA00022989"/>
    </source>
</evidence>
<dbReference type="InterPro" id="IPR005797">
    <property type="entry name" value="Cyt_b/b6_N"/>
</dbReference>
<evidence type="ECO:0000256" key="1">
    <source>
        <dbReference type="ARBA" id="ARBA00002566"/>
    </source>
</evidence>
<evidence type="ECO:0000256" key="7">
    <source>
        <dbReference type="ARBA" id="ARBA00022692"/>
    </source>
</evidence>
<evidence type="ECO:0000256" key="4">
    <source>
        <dbReference type="ARBA" id="ARBA00022448"/>
    </source>
</evidence>
<dbReference type="InterPro" id="IPR005798">
    <property type="entry name" value="Cyt_b/b6_C"/>
</dbReference>
<evidence type="ECO:0000256" key="8">
    <source>
        <dbReference type="ARBA" id="ARBA00022723"/>
    </source>
</evidence>
<keyword evidence="11 16" id="KW-1133">Transmembrane helix</keyword>
<dbReference type="GO" id="GO:0005743">
    <property type="term" value="C:mitochondrial inner membrane"/>
    <property type="evidence" value="ECO:0007669"/>
    <property type="project" value="UniProtKB-SubCell"/>
</dbReference>
<accession>K0JA10</accession>
<dbReference type="EMBL" id="FR856885">
    <property type="protein sequence ID" value="CCA94483.2"/>
    <property type="molecule type" value="Genomic_DNA"/>
</dbReference>
<feature type="transmembrane region" description="Helical" evidence="16">
    <location>
        <begin position="20"/>
        <end position="46"/>
    </location>
</feature>
<keyword evidence="7 16" id="KW-0812">Transmembrane</keyword>
<name>K0JA10_PARAB</name>
<evidence type="ECO:0000256" key="9">
    <source>
        <dbReference type="ARBA" id="ARBA00022792"/>
    </source>
</evidence>
<dbReference type="CTD" id="4519"/>
<dbReference type="SUPFAM" id="SSF81648">
    <property type="entry name" value="a domain/subunit of cytochrome bc1 complex (Ubiquinol-cytochrome c reductase)"/>
    <property type="match status" value="1"/>
</dbReference>
<feature type="transmembrane region" description="Helical" evidence="16">
    <location>
        <begin position="278"/>
        <end position="297"/>
    </location>
</feature>
<dbReference type="SUPFAM" id="SSF81342">
    <property type="entry name" value="Transmembrane di-heme cytochromes"/>
    <property type="match status" value="1"/>
</dbReference>
<dbReference type="PANTHER" id="PTHR19271">
    <property type="entry name" value="CYTOCHROME B"/>
    <property type="match status" value="1"/>
</dbReference>
<feature type="transmembrane region" description="Helical" evidence="16">
    <location>
        <begin position="100"/>
        <end position="123"/>
    </location>
</feature>
<dbReference type="GO" id="GO:0008121">
    <property type="term" value="F:quinol-cytochrome-c reductase activity"/>
    <property type="evidence" value="ECO:0007669"/>
    <property type="project" value="TreeGrafter"/>
</dbReference>
<evidence type="ECO:0000256" key="14">
    <source>
        <dbReference type="ARBA" id="ARBA00023128"/>
    </source>
</evidence>
<keyword evidence="6 16" id="KW-0679">Respiratory chain</keyword>
<keyword evidence="10 16" id="KW-0249">Electron transport</keyword>
<keyword evidence="9" id="KW-0999">Mitochondrion inner membrane</keyword>
<protein>
    <recommendedName>
        <fullName evidence="3 16">Cytochrome b</fullName>
    </recommendedName>
</protein>
<dbReference type="GO" id="GO:0006122">
    <property type="term" value="P:mitochondrial electron transport, ubiquinol to cytochrome c"/>
    <property type="evidence" value="ECO:0007669"/>
    <property type="project" value="TreeGrafter"/>
</dbReference>
<feature type="domain" description="Cytochrome b/b6 C-terminal region profile" evidence="18">
    <location>
        <begin position="200"/>
        <end position="362"/>
    </location>
</feature>
<dbReference type="InterPro" id="IPR027387">
    <property type="entry name" value="Cytb/b6-like_sf"/>
</dbReference>
<evidence type="ECO:0000256" key="5">
    <source>
        <dbReference type="ARBA" id="ARBA00022617"/>
    </source>
</evidence>
<evidence type="ECO:0000256" key="2">
    <source>
        <dbReference type="ARBA" id="ARBA00004448"/>
    </source>
</evidence>
<organism evidence="19">
    <name type="scientific">Paratenuisentis ambiguus</name>
    <name type="common">Thorny-headed worm</name>
    <dbReference type="NCBI Taxonomy" id="185730"/>
    <lineage>
        <taxon>Eukaryota</taxon>
        <taxon>Metazoa</taxon>
        <taxon>Spiralia</taxon>
        <taxon>Lophotrochozoa</taxon>
        <taxon>Acanthocephala</taxon>
        <taxon>Eoacanthocephala</taxon>
        <taxon>Neoechinorhynchida</taxon>
        <taxon>Tenuisentidae</taxon>
        <taxon>Paratenuisentis</taxon>
    </lineage>
</organism>